<evidence type="ECO:0000313" key="2">
    <source>
        <dbReference type="EMBL" id="SUV19157.1"/>
    </source>
</evidence>
<proteinExistence type="predicted"/>
<sequence length="155" mass="18124">MKKINFNIHDYYEMVNPIEINYQRIESSYTYDVLLSGVENKKYSISQSIEPNGVDRFKIKIASELGEDPLMPVIYKFNFSIFYNEDDSRIESSSLILPVPITFEVLGSFSHGFVKENAIKNYEKIKRFVQDDSLKSNSLIEIYESYEENKEAFLV</sequence>
<dbReference type="RefSeq" id="WP_024363992.1">
    <property type="nucleotide sequence ID" value="NZ_BJNS01000032.1"/>
</dbReference>
<name>A0A2S0JW09_LYSSH</name>
<protein>
    <submittedName>
        <fullName evidence="1">Uncharacterized protein</fullName>
    </submittedName>
</protein>
<dbReference type="EMBL" id="UFSZ01000001">
    <property type="protein sequence ID" value="SUV19157.1"/>
    <property type="molecule type" value="Genomic_DNA"/>
</dbReference>
<organism evidence="1 3">
    <name type="scientific">Lysinibacillus sphaericus</name>
    <name type="common">Bacillus sphaericus</name>
    <dbReference type="NCBI Taxonomy" id="1421"/>
    <lineage>
        <taxon>Bacteria</taxon>
        <taxon>Bacillati</taxon>
        <taxon>Bacillota</taxon>
        <taxon>Bacilli</taxon>
        <taxon>Bacillales</taxon>
        <taxon>Bacillaceae</taxon>
        <taxon>Lysinibacillus</taxon>
    </lineage>
</organism>
<evidence type="ECO:0000313" key="3">
    <source>
        <dbReference type="Proteomes" id="UP000238825"/>
    </source>
</evidence>
<dbReference type="GeneID" id="48275161"/>
<accession>A0A2S0JW09</accession>
<evidence type="ECO:0000313" key="4">
    <source>
        <dbReference type="Proteomes" id="UP000255295"/>
    </source>
</evidence>
<reference evidence="1 3" key="1">
    <citation type="submission" date="2017-03" db="EMBL/GenBank/DDBJ databases">
        <title>The whole genome sequencing and assembly of Lysinibacillus sphaericus DSM 28T strain.</title>
        <authorList>
            <person name="Lee Y.-J."/>
            <person name="Yi H."/>
            <person name="Bahn Y.-S."/>
            <person name="Kim J.F."/>
            <person name="Lee D.-W."/>
        </authorList>
    </citation>
    <scope>NUCLEOTIDE SEQUENCE [LARGE SCALE GENOMIC DNA]</scope>
    <source>
        <strain evidence="1 3">DSM 28</strain>
    </source>
</reference>
<dbReference type="Proteomes" id="UP000255295">
    <property type="component" value="Unassembled WGS sequence"/>
</dbReference>
<evidence type="ECO:0000313" key="1">
    <source>
        <dbReference type="EMBL" id="AVK95330.1"/>
    </source>
</evidence>
<dbReference type="AlphaFoldDB" id="A0A2S0JW09"/>
<gene>
    <name evidence="1" type="ORF">LS41612_03050</name>
    <name evidence="2" type="ORF">NCTC10338_04179</name>
</gene>
<reference evidence="2 4" key="2">
    <citation type="submission" date="2018-06" db="EMBL/GenBank/DDBJ databases">
        <authorList>
            <consortium name="Pathogen Informatics"/>
            <person name="Doyle S."/>
        </authorList>
    </citation>
    <scope>NUCLEOTIDE SEQUENCE [LARGE SCALE GENOMIC DNA]</scope>
    <source>
        <strain evidence="2 4">NCTC10338</strain>
    </source>
</reference>
<dbReference type="Proteomes" id="UP000238825">
    <property type="component" value="Chromosome"/>
</dbReference>
<dbReference type="EMBL" id="CP019980">
    <property type="protein sequence ID" value="AVK95330.1"/>
    <property type="molecule type" value="Genomic_DNA"/>
</dbReference>